<proteinExistence type="predicted"/>
<sequence length="469" mass="50976">MDSSSDSPGQIAAWPVHIEVRVSPTATARFDTLRNTVYNYITASFETLCLPSVLDGWEDVPILASSVQRIVACESPCPLVPLPIAQAALQIHIYQPTEGEPSDEFSSGPGGEGEEVMAATVCELPSTQLEGLWDSLIFPDDTKSKLLDYIYATVLFSDADVDFNVVSWNRVVLLHGPPGTGKTSLCRALAQKLSIRLSHLYPHSRLLEINSHSLFSRWFSESGKLVQRLFSNVMDLVDEEDTFVVVLIDEVESLTAARAGAMAGTEPSDALRVVNALLTQLDKLRHKKNVLVVSTSNLAKAIDSAFVDRADIVQYIDLPPREAIYEILRTCLLELIAKGVVAQVDVPSLEQAQRFERTAVALDTTTLANASSPQRVKQIALRLLGIAQKCRDQGMSGRSLRRLPVLAHARYIGMAFTGTPRHVTNGEKSHGGGAPGGVGPGALGTQVEVWLGAMDKVVQTHSNELKRFG</sequence>
<organism evidence="1 2">
    <name type="scientific">Auriscalpium vulgare</name>
    <dbReference type="NCBI Taxonomy" id="40419"/>
    <lineage>
        <taxon>Eukaryota</taxon>
        <taxon>Fungi</taxon>
        <taxon>Dikarya</taxon>
        <taxon>Basidiomycota</taxon>
        <taxon>Agaricomycotina</taxon>
        <taxon>Agaricomycetes</taxon>
        <taxon>Russulales</taxon>
        <taxon>Auriscalpiaceae</taxon>
        <taxon>Auriscalpium</taxon>
    </lineage>
</organism>
<keyword evidence="2" id="KW-1185">Reference proteome</keyword>
<evidence type="ECO:0000313" key="1">
    <source>
        <dbReference type="EMBL" id="KAI0049575.1"/>
    </source>
</evidence>
<dbReference type="EMBL" id="MU275871">
    <property type="protein sequence ID" value="KAI0049575.1"/>
    <property type="molecule type" value="Genomic_DNA"/>
</dbReference>
<reference evidence="1" key="2">
    <citation type="journal article" date="2022" name="New Phytol.">
        <title>Evolutionary transition to the ectomycorrhizal habit in the genomes of a hyperdiverse lineage of mushroom-forming fungi.</title>
        <authorList>
            <person name="Looney B."/>
            <person name="Miyauchi S."/>
            <person name="Morin E."/>
            <person name="Drula E."/>
            <person name="Courty P.E."/>
            <person name="Kohler A."/>
            <person name="Kuo A."/>
            <person name="LaButti K."/>
            <person name="Pangilinan J."/>
            <person name="Lipzen A."/>
            <person name="Riley R."/>
            <person name="Andreopoulos W."/>
            <person name="He G."/>
            <person name="Johnson J."/>
            <person name="Nolan M."/>
            <person name="Tritt A."/>
            <person name="Barry K.W."/>
            <person name="Grigoriev I.V."/>
            <person name="Nagy L.G."/>
            <person name="Hibbett D."/>
            <person name="Henrissat B."/>
            <person name="Matheny P.B."/>
            <person name="Labbe J."/>
            <person name="Martin F.M."/>
        </authorList>
    </citation>
    <scope>NUCLEOTIDE SEQUENCE</scope>
    <source>
        <strain evidence="1">FP105234-sp</strain>
    </source>
</reference>
<reference evidence="1" key="1">
    <citation type="submission" date="2021-02" db="EMBL/GenBank/DDBJ databases">
        <authorList>
            <consortium name="DOE Joint Genome Institute"/>
            <person name="Ahrendt S."/>
            <person name="Looney B.P."/>
            <person name="Miyauchi S."/>
            <person name="Morin E."/>
            <person name="Drula E."/>
            <person name="Courty P.E."/>
            <person name="Chicoki N."/>
            <person name="Fauchery L."/>
            <person name="Kohler A."/>
            <person name="Kuo A."/>
            <person name="Labutti K."/>
            <person name="Pangilinan J."/>
            <person name="Lipzen A."/>
            <person name="Riley R."/>
            <person name="Andreopoulos W."/>
            <person name="He G."/>
            <person name="Johnson J."/>
            <person name="Barry K.W."/>
            <person name="Grigoriev I.V."/>
            <person name="Nagy L."/>
            <person name="Hibbett D."/>
            <person name="Henrissat B."/>
            <person name="Matheny P.B."/>
            <person name="Labbe J."/>
            <person name="Martin F."/>
        </authorList>
    </citation>
    <scope>NUCLEOTIDE SEQUENCE</scope>
    <source>
        <strain evidence="1">FP105234-sp</strain>
    </source>
</reference>
<gene>
    <name evidence="1" type="ORF">FA95DRAFT_1556663</name>
</gene>
<dbReference type="Proteomes" id="UP000814033">
    <property type="component" value="Unassembled WGS sequence"/>
</dbReference>
<evidence type="ECO:0000313" key="2">
    <source>
        <dbReference type="Proteomes" id="UP000814033"/>
    </source>
</evidence>
<accession>A0ACB8S130</accession>
<name>A0ACB8S130_9AGAM</name>
<protein>
    <submittedName>
        <fullName evidence="1">Thyroid receptor-interacting protein 13</fullName>
    </submittedName>
</protein>
<keyword evidence="1" id="KW-0675">Receptor</keyword>
<comment type="caution">
    <text evidence="1">The sequence shown here is derived from an EMBL/GenBank/DDBJ whole genome shotgun (WGS) entry which is preliminary data.</text>
</comment>